<dbReference type="SUPFAM" id="SSF63411">
    <property type="entry name" value="LuxS/MPP-like metallohydrolase"/>
    <property type="match status" value="2"/>
</dbReference>
<dbReference type="OrthoDB" id="311076at2759"/>
<dbReference type="GO" id="GO:0046872">
    <property type="term" value="F:metal ion binding"/>
    <property type="evidence" value="ECO:0007669"/>
    <property type="project" value="InterPro"/>
</dbReference>
<dbReference type="Pfam" id="PF05193">
    <property type="entry name" value="Peptidase_M16_C"/>
    <property type="match status" value="1"/>
</dbReference>
<dbReference type="GO" id="GO:0016485">
    <property type="term" value="P:protein processing"/>
    <property type="evidence" value="ECO:0007669"/>
    <property type="project" value="TreeGrafter"/>
</dbReference>
<keyword evidence="7" id="KW-1185">Reference proteome</keyword>
<evidence type="ECO:0000256" key="1">
    <source>
        <dbReference type="SAM" id="Coils"/>
    </source>
</evidence>
<dbReference type="AlphaFoldDB" id="A0A812L3P0"/>
<proteinExistence type="predicted"/>
<dbReference type="Proteomes" id="UP000604046">
    <property type="component" value="Unassembled WGS sequence"/>
</dbReference>
<evidence type="ECO:0000259" key="5">
    <source>
        <dbReference type="Pfam" id="PF08367"/>
    </source>
</evidence>
<dbReference type="PANTHER" id="PTHR43016:SF13">
    <property type="entry name" value="PRESEQUENCE PROTEASE, MITOCHONDRIAL"/>
    <property type="match status" value="1"/>
</dbReference>
<dbReference type="InterPro" id="IPR013578">
    <property type="entry name" value="Peptidase_M16C_assoc"/>
</dbReference>
<sequence>MASSAGSSVAAAAGPAQAFVGAPVARAQVHQGRASSDPKVKPTSASSTGLATAMFAVGTAGAAAARSRARGGAALRRLLRAGPAGTKLSVQPSAVSLSAEGRASFSAVAMQAAAVAEAPVKTATSYEVGQKLHGWTCVRAEYIKEFSCSGYLFQHDKTGAELMSMVQPADENKTFSENSNGIAHVLEHSVLCGSRKYPLKEPFVELMKSSLQTFLNAMTFPDRTCYPVASCNLKDFYNLIDVYLDAVFHPRAINDPRVLAQEGWHYEVEKKDEPLKYKGVVFNEMKGVYSNPDAAHGRLANMSMFPDTQYGVDSGGDPREIPSLTFDYFKNFHGKFYHPSNAKFWFYGDDPADDRLELLDKFLSEFEKIEVDSKIEAQPLFKEPKTVIGEFAVGEDEDISKKTMISGGLDDSMLQATFSVGLKDMKAEDVKKVEELIMKTLEELAETGFESDAIKAAVNTIEFQNRELNTGSFPKGLALLFAANSNWNYDADPFEALKFEGPLQELKQRLDKGEPVFQDLIRTKLLDNPHKVVVESRPSKDLSKKEKLELEKHRATLEEEDIQQLIEETTKLKEIQETPDTAEAMQTVPRLELSDIPKVGAPR</sequence>
<dbReference type="GO" id="GO:0004222">
    <property type="term" value="F:metalloendopeptidase activity"/>
    <property type="evidence" value="ECO:0007669"/>
    <property type="project" value="TreeGrafter"/>
</dbReference>
<evidence type="ECO:0000259" key="4">
    <source>
        <dbReference type="Pfam" id="PF05193"/>
    </source>
</evidence>
<dbReference type="InterPro" id="IPR011249">
    <property type="entry name" value="Metalloenz_LuxS/M16"/>
</dbReference>
<dbReference type="PANTHER" id="PTHR43016">
    <property type="entry name" value="PRESEQUENCE PROTEASE"/>
    <property type="match status" value="1"/>
</dbReference>
<accession>A0A812L3P0</accession>
<comment type="caution">
    <text evidence="6">The sequence shown here is derived from an EMBL/GenBank/DDBJ whole genome shotgun (WGS) entry which is preliminary data.</text>
</comment>
<name>A0A812L3P0_9DINO</name>
<dbReference type="EMBL" id="CAJNDS010000857">
    <property type="protein sequence ID" value="CAE7237651.1"/>
    <property type="molecule type" value="Genomic_DNA"/>
</dbReference>
<evidence type="ECO:0000313" key="7">
    <source>
        <dbReference type="Proteomes" id="UP000604046"/>
    </source>
</evidence>
<dbReference type="InterPro" id="IPR011765">
    <property type="entry name" value="Pept_M16_N"/>
</dbReference>
<feature type="domain" description="Peptidase M16 C-terminal" evidence="4">
    <location>
        <begin position="323"/>
        <end position="406"/>
    </location>
</feature>
<dbReference type="Pfam" id="PF08367">
    <property type="entry name" value="M16C_assoc"/>
    <property type="match status" value="1"/>
</dbReference>
<feature type="domain" description="Peptidase M16C associated" evidence="5">
    <location>
        <begin position="539"/>
        <end position="599"/>
    </location>
</feature>
<feature type="coiled-coil region" evidence="1">
    <location>
        <begin position="540"/>
        <end position="568"/>
    </location>
</feature>
<dbReference type="InterPro" id="IPR007863">
    <property type="entry name" value="Peptidase_M16_C"/>
</dbReference>
<protein>
    <submittedName>
        <fullName evidence="6">PREP1 protein</fullName>
    </submittedName>
</protein>
<reference evidence="6" key="1">
    <citation type="submission" date="2021-02" db="EMBL/GenBank/DDBJ databases">
        <authorList>
            <person name="Dougan E. K."/>
            <person name="Rhodes N."/>
            <person name="Thang M."/>
            <person name="Chan C."/>
        </authorList>
    </citation>
    <scope>NUCLEOTIDE SEQUENCE</scope>
</reference>
<dbReference type="Gene3D" id="3.30.830.10">
    <property type="entry name" value="Metalloenzyme, LuxS/M16 peptidase-like"/>
    <property type="match status" value="3"/>
</dbReference>
<evidence type="ECO:0000259" key="3">
    <source>
        <dbReference type="Pfam" id="PF00675"/>
    </source>
</evidence>
<feature type="region of interest" description="Disordered" evidence="2">
    <location>
        <begin position="573"/>
        <end position="603"/>
    </location>
</feature>
<gene>
    <name evidence="6" type="primary">PREP1</name>
    <name evidence="6" type="ORF">SNAT2548_LOCUS10351</name>
</gene>
<evidence type="ECO:0000313" key="6">
    <source>
        <dbReference type="EMBL" id="CAE7237651.1"/>
    </source>
</evidence>
<feature type="domain" description="Peptidase M16 N-terminal" evidence="3">
    <location>
        <begin position="177"/>
        <end position="260"/>
    </location>
</feature>
<dbReference type="FunFam" id="3.30.830.10:FF:000034">
    <property type="entry name" value="presequence protease 1, chloroplastic/mitochondrial"/>
    <property type="match status" value="1"/>
</dbReference>
<dbReference type="Pfam" id="PF00675">
    <property type="entry name" value="Peptidase_M16"/>
    <property type="match status" value="1"/>
</dbReference>
<evidence type="ECO:0000256" key="2">
    <source>
        <dbReference type="SAM" id="MobiDB-lite"/>
    </source>
</evidence>
<organism evidence="6 7">
    <name type="scientific">Symbiodinium natans</name>
    <dbReference type="NCBI Taxonomy" id="878477"/>
    <lineage>
        <taxon>Eukaryota</taxon>
        <taxon>Sar</taxon>
        <taxon>Alveolata</taxon>
        <taxon>Dinophyceae</taxon>
        <taxon>Suessiales</taxon>
        <taxon>Symbiodiniaceae</taxon>
        <taxon>Symbiodinium</taxon>
    </lineage>
</organism>
<keyword evidence="1" id="KW-0175">Coiled coil</keyword>